<evidence type="ECO:0000256" key="2">
    <source>
        <dbReference type="ARBA" id="ARBA00022840"/>
    </source>
</evidence>
<evidence type="ECO:0000256" key="1">
    <source>
        <dbReference type="ARBA" id="ARBA00022741"/>
    </source>
</evidence>
<accession>A0A8H3FU18</accession>
<evidence type="ECO:0000256" key="4">
    <source>
        <dbReference type="RuleBase" id="RU000304"/>
    </source>
</evidence>
<dbReference type="FunFam" id="3.30.200.20:FF:000153">
    <property type="entry name" value="Calcium/calmodulin-dependent protein kinase type I"/>
    <property type="match status" value="1"/>
</dbReference>
<dbReference type="Pfam" id="PF00069">
    <property type="entry name" value="Pkinase"/>
    <property type="match status" value="1"/>
</dbReference>
<proteinExistence type="inferred from homology"/>
<feature type="region of interest" description="Disordered" evidence="5">
    <location>
        <begin position="358"/>
        <end position="405"/>
    </location>
</feature>
<comment type="similarity">
    <text evidence="4">Belongs to the protein kinase superfamily.</text>
</comment>
<dbReference type="InterPro" id="IPR008271">
    <property type="entry name" value="Ser/Thr_kinase_AS"/>
</dbReference>
<evidence type="ECO:0000256" key="3">
    <source>
        <dbReference type="PROSITE-ProRule" id="PRU10141"/>
    </source>
</evidence>
<protein>
    <recommendedName>
        <fullName evidence="6">Protein kinase domain-containing protein</fullName>
    </recommendedName>
</protein>
<dbReference type="GO" id="GO:0005524">
    <property type="term" value="F:ATP binding"/>
    <property type="evidence" value="ECO:0007669"/>
    <property type="project" value="UniProtKB-UniRule"/>
</dbReference>
<dbReference type="AlphaFoldDB" id="A0A8H3FU18"/>
<feature type="domain" description="Protein kinase" evidence="6">
    <location>
        <begin position="21"/>
        <end position="282"/>
    </location>
</feature>
<dbReference type="SUPFAM" id="SSF56112">
    <property type="entry name" value="Protein kinase-like (PK-like)"/>
    <property type="match status" value="1"/>
</dbReference>
<dbReference type="CDD" id="cd05117">
    <property type="entry name" value="STKc_CAMK"/>
    <property type="match status" value="1"/>
</dbReference>
<dbReference type="PROSITE" id="PS50011">
    <property type="entry name" value="PROTEIN_KINASE_DOM"/>
    <property type="match status" value="1"/>
</dbReference>
<evidence type="ECO:0000313" key="7">
    <source>
        <dbReference type="EMBL" id="CAF9927336.1"/>
    </source>
</evidence>
<keyword evidence="8" id="KW-1185">Reference proteome</keyword>
<keyword evidence="4" id="KW-0808">Transferase</keyword>
<organism evidence="7 8">
    <name type="scientific">Gomphillus americanus</name>
    <dbReference type="NCBI Taxonomy" id="1940652"/>
    <lineage>
        <taxon>Eukaryota</taxon>
        <taxon>Fungi</taxon>
        <taxon>Dikarya</taxon>
        <taxon>Ascomycota</taxon>
        <taxon>Pezizomycotina</taxon>
        <taxon>Lecanoromycetes</taxon>
        <taxon>OSLEUM clade</taxon>
        <taxon>Ostropomycetidae</taxon>
        <taxon>Ostropales</taxon>
        <taxon>Graphidaceae</taxon>
        <taxon>Gomphilloideae</taxon>
        <taxon>Gomphillus</taxon>
    </lineage>
</organism>
<dbReference type="OrthoDB" id="40902at2759"/>
<gene>
    <name evidence="7" type="ORF">GOMPHAMPRED_004367</name>
</gene>
<evidence type="ECO:0000259" key="6">
    <source>
        <dbReference type="PROSITE" id="PS50011"/>
    </source>
</evidence>
<dbReference type="EMBL" id="CAJPDQ010000027">
    <property type="protein sequence ID" value="CAF9927336.1"/>
    <property type="molecule type" value="Genomic_DNA"/>
</dbReference>
<dbReference type="InterPro" id="IPR017441">
    <property type="entry name" value="Protein_kinase_ATP_BS"/>
</dbReference>
<evidence type="ECO:0000256" key="5">
    <source>
        <dbReference type="SAM" id="MobiDB-lite"/>
    </source>
</evidence>
<keyword evidence="2 3" id="KW-0067">ATP-binding</keyword>
<name>A0A8H3FU18_9LECA</name>
<dbReference type="InterPro" id="IPR011009">
    <property type="entry name" value="Kinase-like_dom_sf"/>
</dbReference>
<dbReference type="SMART" id="SM00220">
    <property type="entry name" value="S_TKc"/>
    <property type="match status" value="1"/>
</dbReference>
<dbReference type="FunFam" id="1.10.510.10:FF:000257">
    <property type="entry name" value="Calcium/calmodulin-dependent protein kinase type I"/>
    <property type="match status" value="1"/>
</dbReference>
<dbReference type="PANTHER" id="PTHR24347">
    <property type="entry name" value="SERINE/THREONINE-PROTEIN KINASE"/>
    <property type="match status" value="1"/>
</dbReference>
<comment type="caution">
    <text evidence="7">The sequence shown here is derived from an EMBL/GenBank/DDBJ whole genome shotgun (WGS) entry which is preliminary data.</text>
</comment>
<keyword evidence="4" id="KW-0418">Kinase</keyword>
<dbReference type="Proteomes" id="UP000664169">
    <property type="component" value="Unassembled WGS sequence"/>
</dbReference>
<dbReference type="InterPro" id="IPR000719">
    <property type="entry name" value="Prot_kinase_dom"/>
</dbReference>
<keyword evidence="4" id="KW-0723">Serine/threonine-protein kinase</keyword>
<dbReference type="PROSITE" id="PS00107">
    <property type="entry name" value="PROTEIN_KINASE_ATP"/>
    <property type="match status" value="1"/>
</dbReference>
<sequence>MATAAQKPQAQVQAQVQPCRYKTGKTLGSGSYSVVKECVHIETGRFYAAKIINKRMMAGREHMVRNEIAVLKRVSVGHRNILTLVDYFETMNNLYLVTDLALGGELFDRICRKGSYYEIDAADLIKATLSAVAYLHDHGIVHRDLKPENLLFRTPEDNADLLIADFGLSRIMDEEAFHVLTTTCGTPGYMAPEIFQKIGHGKPVDVWAIGVITYFLLCGYTPFDRGSNLDEMQAILVADYSFTPVEYWRGVSESAKDFIRRCLTIDSKKRMTAHEALAHPWISPTAGSGDAKGSEDLLPIVKKNFNARRTLHQAIDTIRAINKLREGGAQRVLNGAVNKASQNLPLHNNGNGMEVEGEPGSQFLHQGGDEMDIDSGPQGQTSEEIQAQERRIPQTTTGLWQRPIA</sequence>
<dbReference type="PROSITE" id="PS00108">
    <property type="entry name" value="PROTEIN_KINASE_ST"/>
    <property type="match status" value="1"/>
</dbReference>
<evidence type="ECO:0000313" key="8">
    <source>
        <dbReference type="Proteomes" id="UP000664169"/>
    </source>
</evidence>
<keyword evidence="1 3" id="KW-0547">Nucleotide-binding</keyword>
<dbReference type="GO" id="GO:0004674">
    <property type="term" value="F:protein serine/threonine kinase activity"/>
    <property type="evidence" value="ECO:0007669"/>
    <property type="project" value="UniProtKB-KW"/>
</dbReference>
<feature type="binding site" evidence="3">
    <location>
        <position position="50"/>
    </location>
    <ligand>
        <name>ATP</name>
        <dbReference type="ChEBI" id="CHEBI:30616"/>
    </ligand>
</feature>
<dbReference type="Gene3D" id="3.30.200.20">
    <property type="entry name" value="Phosphorylase Kinase, domain 1"/>
    <property type="match status" value="1"/>
</dbReference>
<reference evidence="7" key="1">
    <citation type="submission" date="2021-03" db="EMBL/GenBank/DDBJ databases">
        <authorList>
            <person name="Tagirdzhanova G."/>
        </authorList>
    </citation>
    <scope>NUCLEOTIDE SEQUENCE</scope>
</reference>
<dbReference type="Gene3D" id="1.10.510.10">
    <property type="entry name" value="Transferase(Phosphotransferase) domain 1"/>
    <property type="match status" value="1"/>
</dbReference>